<keyword evidence="7 9" id="KW-0233">DNA recombination</keyword>
<evidence type="ECO:0000256" key="2">
    <source>
        <dbReference type="ARBA" id="ARBA00022490"/>
    </source>
</evidence>
<evidence type="ECO:0000256" key="1">
    <source>
        <dbReference type="ARBA" id="ARBA00004496"/>
    </source>
</evidence>
<dbReference type="EMBL" id="QHHQ01000001">
    <property type="protein sequence ID" value="RAI03854.1"/>
    <property type="molecule type" value="Genomic_DNA"/>
</dbReference>
<proteinExistence type="inferred from homology"/>
<feature type="active site" evidence="9">
    <location>
        <position position="183"/>
    </location>
</feature>
<dbReference type="PANTHER" id="PTHR30349:SF90">
    <property type="entry name" value="TYROSINE RECOMBINASE XERD"/>
    <property type="match status" value="1"/>
</dbReference>
<dbReference type="GO" id="GO:0003677">
    <property type="term" value="F:DNA binding"/>
    <property type="evidence" value="ECO:0007669"/>
    <property type="project" value="UniProtKB-UniRule"/>
</dbReference>
<dbReference type="InterPro" id="IPR044068">
    <property type="entry name" value="CB"/>
</dbReference>
<keyword evidence="2 9" id="KW-0963">Cytoplasm</keyword>
<dbReference type="InterPro" id="IPR004107">
    <property type="entry name" value="Integrase_SAM-like_N"/>
</dbReference>
<gene>
    <name evidence="9" type="primary">xerC</name>
    <name evidence="12" type="ORF">DLJ53_05125</name>
</gene>
<dbReference type="GO" id="GO:0007059">
    <property type="term" value="P:chromosome segregation"/>
    <property type="evidence" value="ECO:0007669"/>
    <property type="project" value="UniProtKB-UniRule"/>
</dbReference>
<feature type="domain" description="Tyr recombinase" evidence="10">
    <location>
        <begin position="145"/>
        <end position="322"/>
    </location>
</feature>
<evidence type="ECO:0000256" key="3">
    <source>
        <dbReference type="ARBA" id="ARBA00022618"/>
    </source>
</evidence>
<comment type="subcellular location">
    <subcellularLocation>
        <location evidence="1 9">Cytoplasm</location>
    </subcellularLocation>
</comment>
<dbReference type="Gene3D" id="1.10.443.10">
    <property type="entry name" value="Intergrase catalytic core"/>
    <property type="match status" value="1"/>
</dbReference>
<comment type="subunit">
    <text evidence="9">Forms a cyclic heterotetrameric complex composed of two molecules of XerC and two molecules of XerD.</text>
</comment>
<keyword evidence="3 9" id="KW-0132">Cell division</keyword>
<organism evidence="12 13">
    <name type="scientific">Acuticoccus sediminis</name>
    <dbReference type="NCBI Taxonomy" id="2184697"/>
    <lineage>
        <taxon>Bacteria</taxon>
        <taxon>Pseudomonadati</taxon>
        <taxon>Pseudomonadota</taxon>
        <taxon>Alphaproteobacteria</taxon>
        <taxon>Hyphomicrobiales</taxon>
        <taxon>Amorphaceae</taxon>
        <taxon>Acuticoccus</taxon>
    </lineage>
</organism>
<feature type="domain" description="Core-binding (CB)" evidence="11">
    <location>
        <begin position="33"/>
        <end position="124"/>
    </location>
</feature>
<keyword evidence="4 9" id="KW-0159">Chromosome partition</keyword>
<evidence type="ECO:0000256" key="5">
    <source>
        <dbReference type="ARBA" id="ARBA00022908"/>
    </source>
</evidence>
<dbReference type="PROSITE" id="PS51898">
    <property type="entry name" value="TYR_RECOMBINASE"/>
    <property type="match status" value="1"/>
</dbReference>
<evidence type="ECO:0000259" key="11">
    <source>
        <dbReference type="PROSITE" id="PS51900"/>
    </source>
</evidence>
<dbReference type="SUPFAM" id="SSF56349">
    <property type="entry name" value="DNA breaking-rejoining enzymes"/>
    <property type="match status" value="1"/>
</dbReference>
<dbReference type="Proteomes" id="UP000249590">
    <property type="component" value="Unassembled WGS sequence"/>
</dbReference>
<reference evidence="12 13" key="1">
    <citation type="submission" date="2018-05" db="EMBL/GenBank/DDBJ databases">
        <title>Acuticoccus sediminis sp. nov., isolated from deep-sea sediment of Indian Ocean.</title>
        <authorList>
            <person name="Liu X."/>
            <person name="Lai Q."/>
            <person name="Du Y."/>
            <person name="Sun F."/>
            <person name="Zhang X."/>
            <person name="Wang S."/>
            <person name="Shao Z."/>
        </authorList>
    </citation>
    <scope>NUCLEOTIDE SEQUENCE [LARGE SCALE GENOMIC DNA]</scope>
    <source>
        <strain evidence="12 13">PTG4-2</strain>
    </source>
</reference>
<evidence type="ECO:0000256" key="6">
    <source>
        <dbReference type="ARBA" id="ARBA00023125"/>
    </source>
</evidence>
<dbReference type="Gene3D" id="1.10.150.130">
    <property type="match status" value="1"/>
</dbReference>
<keyword evidence="5 9" id="KW-0229">DNA integration</keyword>
<dbReference type="GO" id="GO:0009037">
    <property type="term" value="F:tyrosine-based site-specific recombinase activity"/>
    <property type="evidence" value="ECO:0007669"/>
    <property type="project" value="UniProtKB-UniRule"/>
</dbReference>
<comment type="function">
    <text evidence="9">Site-specific tyrosine recombinase, which acts by catalyzing the cutting and rejoining of the recombining DNA molecules. The XerC-XerD complex is essential to convert dimers of the bacterial chromosome into monomers to permit their segregation at cell division. It also contributes to the segregational stability of plasmids.</text>
</comment>
<name>A0A8B2P1L4_9HYPH</name>
<keyword evidence="6 9" id="KW-0238">DNA-binding</keyword>
<dbReference type="HAMAP" id="MF_01808">
    <property type="entry name" value="Recomb_XerC_XerD"/>
    <property type="match status" value="1"/>
</dbReference>
<feature type="active site" evidence="9">
    <location>
        <position position="300"/>
    </location>
</feature>
<comment type="similarity">
    <text evidence="9">Belongs to the 'phage' integrase family. XerC subfamily.</text>
</comment>
<dbReference type="Pfam" id="PF00589">
    <property type="entry name" value="Phage_integrase"/>
    <property type="match status" value="1"/>
</dbReference>
<dbReference type="GO" id="GO:0005737">
    <property type="term" value="C:cytoplasm"/>
    <property type="evidence" value="ECO:0007669"/>
    <property type="project" value="UniProtKB-SubCell"/>
</dbReference>
<feature type="active site" evidence="9">
    <location>
        <position position="274"/>
    </location>
</feature>
<keyword evidence="8 9" id="KW-0131">Cell cycle</keyword>
<dbReference type="GO" id="GO:0006313">
    <property type="term" value="P:DNA transposition"/>
    <property type="evidence" value="ECO:0007669"/>
    <property type="project" value="UniProtKB-UniRule"/>
</dbReference>
<dbReference type="PANTHER" id="PTHR30349">
    <property type="entry name" value="PHAGE INTEGRASE-RELATED"/>
    <property type="match status" value="1"/>
</dbReference>
<evidence type="ECO:0000313" key="12">
    <source>
        <dbReference type="EMBL" id="RAI03854.1"/>
    </source>
</evidence>
<dbReference type="OrthoDB" id="9801717at2"/>
<feature type="active site" evidence="9">
    <location>
        <position position="207"/>
    </location>
</feature>
<feature type="active site" evidence="9">
    <location>
        <position position="277"/>
    </location>
</feature>
<evidence type="ECO:0000256" key="4">
    <source>
        <dbReference type="ARBA" id="ARBA00022829"/>
    </source>
</evidence>
<dbReference type="InterPro" id="IPR013762">
    <property type="entry name" value="Integrase-like_cat_sf"/>
</dbReference>
<keyword evidence="13" id="KW-1185">Reference proteome</keyword>
<evidence type="ECO:0000259" key="10">
    <source>
        <dbReference type="PROSITE" id="PS51898"/>
    </source>
</evidence>
<evidence type="ECO:0000256" key="8">
    <source>
        <dbReference type="ARBA" id="ARBA00023306"/>
    </source>
</evidence>
<dbReference type="InterPro" id="IPR002104">
    <property type="entry name" value="Integrase_catalytic"/>
</dbReference>
<dbReference type="Pfam" id="PF02899">
    <property type="entry name" value="Phage_int_SAM_1"/>
    <property type="match status" value="1"/>
</dbReference>
<comment type="caution">
    <text evidence="12">The sequence shown here is derived from an EMBL/GenBank/DDBJ whole genome shotgun (WGS) entry which is preliminary data.</text>
</comment>
<sequence length="330" mass="35113">MSTPAKSPKTAAASRRARRAPAVAVDLGLAGDPQLLAIRASWLEGLTAERGLSPNTAEAYEHDTRAYLIFLTEHLGGPVDLAALSALTPADVRAFLAERRRAGLSPRSMARALAAVRTMMNHLERHHGVNAAAVRAVSAPSKPRGLPRPVPVTEALAMLEGGSDWVSLRDAAVLALLYGCGLRVGEATGLDVADVGDPLLRLRIRGKGGKERDVPVVARVAAIVGAYREAVPFALDDGPFFRGEKGGRLSPRIVQRAVEQWRYALGLPDSATPHALRHAFATHILAQGGDLRAIQALLGHARLSTTQVYTAVDDRALLKAWRDAHPRAAG</sequence>
<dbReference type="RefSeq" id="WP_111342886.1">
    <property type="nucleotide sequence ID" value="NZ_QHHQ01000001.1"/>
</dbReference>
<evidence type="ECO:0000256" key="7">
    <source>
        <dbReference type="ARBA" id="ARBA00023172"/>
    </source>
</evidence>
<dbReference type="PROSITE" id="PS51900">
    <property type="entry name" value="CB"/>
    <property type="match status" value="1"/>
</dbReference>
<evidence type="ECO:0000313" key="13">
    <source>
        <dbReference type="Proteomes" id="UP000249590"/>
    </source>
</evidence>
<evidence type="ECO:0000256" key="9">
    <source>
        <dbReference type="HAMAP-Rule" id="MF_01808"/>
    </source>
</evidence>
<dbReference type="InterPro" id="IPR023009">
    <property type="entry name" value="Tyrosine_recombinase_XerC/XerD"/>
</dbReference>
<dbReference type="InterPro" id="IPR010998">
    <property type="entry name" value="Integrase_recombinase_N"/>
</dbReference>
<dbReference type="AlphaFoldDB" id="A0A8B2P1L4"/>
<accession>A0A8B2P1L4</accession>
<feature type="active site" description="O-(3'-phospho-DNA)-tyrosine intermediate" evidence="9">
    <location>
        <position position="309"/>
    </location>
</feature>
<protein>
    <recommendedName>
        <fullName evidence="9">Tyrosine recombinase XerC</fullName>
    </recommendedName>
</protein>
<dbReference type="InterPro" id="IPR011010">
    <property type="entry name" value="DNA_brk_join_enz"/>
</dbReference>
<dbReference type="GO" id="GO:0051301">
    <property type="term" value="P:cell division"/>
    <property type="evidence" value="ECO:0007669"/>
    <property type="project" value="UniProtKB-KW"/>
</dbReference>
<dbReference type="InterPro" id="IPR050090">
    <property type="entry name" value="Tyrosine_recombinase_XerCD"/>
</dbReference>